<dbReference type="InterPro" id="IPR029240">
    <property type="entry name" value="MMS19_N"/>
</dbReference>
<evidence type="ECO:0000256" key="2">
    <source>
        <dbReference type="ARBA" id="ARBA00022737"/>
    </source>
</evidence>
<evidence type="ECO:0000313" key="7">
    <source>
        <dbReference type="EMBL" id="POR34522.1"/>
    </source>
</evidence>
<evidence type="ECO:0000259" key="5">
    <source>
        <dbReference type="Pfam" id="PF12460"/>
    </source>
</evidence>
<evidence type="ECO:0000256" key="4">
    <source>
        <dbReference type="RuleBase" id="RU367072"/>
    </source>
</evidence>
<keyword evidence="2" id="KW-0677">Repeat</keyword>
<dbReference type="GO" id="GO:0016226">
    <property type="term" value="P:iron-sulfur cluster assembly"/>
    <property type="evidence" value="ECO:0007669"/>
    <property type="project" value="UniProtKB-UniRule"/>
</dbReference>
<evidence type="ECO:0000256" key="1">
    <source>
        <dbReference type="ARBA" id="ARBA00004123"/>
    </source>
</evidence>
<keyword evidence="3 4" id="KW-0539">Nucleus</keyword>
<dbReference type="STRING" id="94208.A0A2S4KWF9"/>
<comment type="subcellular location">
    <subcellularLocation>
        <location evidence="1 4">Nucleus</location>
    </subcellularLocation>
</comment>
<evidence type="ECO:0000313" key="8">
    <source>
        <dbReference type="Proteomes" id="UP000237481"/>
    </source>
</evidence>
<dbReference type="GO" id="GO:0006281">
    <property type="term" value="P:DNA repair"/>
    <property type="evidence" value="ECO:0007669"/>
    <property type="project" value="UniProtKB-UniRule"/>
</dbReference>
<organism evidence="7 8">
    <name type="scientific">Tolypocladium paradoxum</name>
    <dbReference type="NCBI Taxonomy" id="94208"/>
    <lineage>
        <taxon>Eukaryota</taxon>
        <taxon>Fungi</taxon>
        <taxon>Dikarya</taxon>
        <taxon>Ascomycota</taxon>
        <taxon>Pezizomycotina</taxon>
        <taxon>Sordariomycetes</taxon>
        <taxon>Hypocreomycetidae</taxon>
        <taxon>Hypocreales</taxon>
        <taxon>Ophiocordycipitaceae</taxon>
        <taxon>Tolypocladium</taxon>
    </lineage>
</organism>
<evidence type="ECO:0000256" key="3">
    <source>
        <dbReference type="ARBA" id="ARBA00023242"/>
    </source>
</evidence>
<dbReference type="SUPFAM" id="SSF48371">
    <property type="entry name" value="ARM repeat"/>
    <property type="match status" value="1"/>
</dbReference>
<accession>A0A2S4KWF9</accession>
<dbReference type="InterPro" id="IPR024687">
    <property type="entry name" value="MMS19_C"/>
</dbReference>
<sequence>MADFRQLALAFVLDDDQAKLTSIARKAASDSQRTLARHRVHDVTNIYTEIQTAAANTNPVARWVEAVQPWMPGSNDDEVMQDGQDAPDWTARAKGNGPPQSYRTCADSSSAGIPITNARFPEQRYPQAEPRTTSACIASNLSSVKLLVAFFGAMFDVDHKAGIKASATALSRIIAMKSFQPQSGYDIIQKVCTLKDDFPRQVSKTRLVVYELLRSLITDAAVASDLQYRDGASGFMNDLLHLCQLERDPDCLMVWFDILRFFMKEFSPSQEMLEEVYGSFKAYFPITLPRASQSIVTPDELKLQLRKCFCATDRLAPLALPFLIGKLDQGDGVTVNVKVDVLRTIRACIEDYSRPEQSVTPYVNRIWGSLKYEVRNGEIEDTIWATLEVLKAVTSRLKGDELRDYTLTVTRDCVNDLSNPTYTAAAGRLLISVLSANPSAFLLMVAPALTHIKENLRHPKSPLHDQDLLKILRIILETRLLLTGVHMADQDRADFAAVDSVFKTLYNDVYKKAVEVGSTTDASYDDVKLSTEAVQGAGALVCQRVVTATSHESQTQGYLLLPEGTCAEICGVLFSISSQPRDETTRSTGSDELVNEAIRALQRSIQAYPWGFRPLVERGVAIIRKSYSDPCPESVAMIQRLCSTLAYVGYLDLRQCPANGMRNFVCLSRALATELLVAIDVKADPAVWSALAAGIHSAALYFNDACMELAPQEGLMTAQDYWLSGLVDKFPELNTIGATTNEEADSRDQLLVVPEAQRRVSDAIAVAELRNDGLLITLYVCRLLYRRATKPLEVHPQSGKKALDLSDDFTGADQSAEYRYLHQLSKLVDFVVYQIGSAGLSSPQMETYFLSLFRDDFICVPSSAPGGQQTAEDKDSWNWLALGPLNALSFGILKSLRPSGVTRLYDVGVAQQILLNGTSSISSQSDAMVLPVARAIMAALANKYKLEGVSDLMATLEQHLRSALKQAGTGSTPEDRRSGLEQTLTIFTLAGGLLRRCTGKQTQGLLQLLREAPNDRTAGYRLAQGLEIVVAPQTYLTKGSGAVEKPLWMQKVYIDLVKPMIGSAVGASQEVQDPLIKANFSISVLQMVKHMRFSIYEDDSNKIVRIAISVAQTMGTGPDAKAAVEVLKNILVEAPEQAQDHIRSLITVCTSLFSSRAASTQARPEWLPRDYAGSTDDPEIEAGCGKLALEIVGGLPRMFESRYLLAYAPQVQRELCMACGHRVRDVRRTARLARAAWLDVK</sequence>
<proteinExistence type="inferred from homology"/>
<comment type="caution">
    <text evidence="7">The sequence shown here is derived from an EMBL/GenBank/DDBJ whole genome shotgun (WGS) entry which is preliminary data.</text>
</comment>
<dbReference type="Pfam" id="PF12460">
    <property type="entry name" value="MMS19_C"/>
    <property type="match status" value="1"/>
</dbReference>
<dbReference type="Pfam" id="PF14500">
    <property type="entry name" value="MMS19_N"/>
    <property type="match status" value="1"/>
</dbReference>
<keyword evidence="8" id="KW-1185">Reference proteome</keyword>
<dbReference type="EMBL" id="PKSG01000515">
    <property type="protein sequence ID" value="POR34522.1"/>
    <property type="molecule type" value="Genomic_DNA"/>
</dbReference>
<name>A0A2S4KWF9_9HYPO</name>
<dbReference type="PANTHER" id="PTHR12891">
    <property type="entry name" value="DNA REPAIR/TRANSCRIPTION PROTEIN MET18/MMS19"/>
    <property type="match status" value="1"/>
</dbReference>
<keyword evidence="4" id="KW-0227">DNA damage</keyword>
<dbReference type="GO" id="GO:0097361">
    <property type="term" value="C:cytosolic [4Fe-4S] assembly targeting complex"/>
    <property type="evidence" value="ECO:0007669"/>
    <property type="project" value="UniProtKB-UniRule"/>
</dbReference>
<comment type="similarity">
    <text evidence="4">Belongs to the MET18/MMS19 family.</text>
</comment>
<protein>
    <recommendedName>
        <fullName evidence="4">MMS19 nucleotide excision repair protein</fullName>
    </recommendedName>
</protein>
<evidence type="ECO:0000259" key="6">
    <source>
        <dbReference type="Pfam" id="PF14500"/>
    </source>
</evidence>
<dbReference type="AlphaFoldDB" id="A0A2S4KWF9"/>
<gene>
    <name evidence="7" type="ORF">TPAR_05249</name>
</gene>
<dbReference type="InterPro" id="IPR016024">
    <property type="entry name" value="ARM-type_fold"/>
</dbReference>
<dbReference type="PANTHER" id="PTHR12891:SF0">
    <property type="entry name" value="MMS19 NUCLEOTIDE EXCISION REPAIR PROTEIN HOMOLOG"/>
    <property type="match status" value="1"/>
</dbReference>
<dbReference type="Proteomes" id="UP000237481">
    <property type="component" value="Unassembled WGS sequence"/>
</dbReference>
<dbReference type="InterPro" id="IPR039920">
    <property type="entry name" value="MMS19"/>
</dbReference>
<dbReference type="OrthoDB" id="342900at2759"/>
<dbReference type="GO" id="GO:0051604">
    <property type="term" value="P:protein maturation"/>
    <property type="evidence" value="ECO:0007669"/>
    <property type="project" value="UniProtKB-UniRule"/>
</dbReference>
<keyword evidence="4" id="KW-0234">DNA repair</keyword>
<reference evidence="7 8" key="1">
    <citation type="submission" date="2018-01" db="EMBL/GenBank/DDBJ databases">
        <title>Harnessing the power of phylogenomics to disentangle the directionality and signatures of interkingdom host jumping in the parasitic fungal genus Tolypocladium.</title>
        <authorList>
            <person name="Quandt C.A."/>
            <person name="Patterson W."/>
            <person name="Spatafora J.W."/>
        </authorList>
    </citation>
    <scope>NUCLEOTIDE SEQUENCE [LARGE SCALE GENOMIC DNA]</scope>
    <source>
        <strain evidence="7 8">NRBC 100945</strain>
    </source>
</reference>
<dbReference type="GO" id="GO:0005634">
    <property type="term" value="C:nucleus"/>
    <property type="evidence" value="ECO:0007669"/>
    <property type="project" value="UniProtKB-SubCell"/>
</dbReference>
<comment type="function">
    <text evidence="4">Key component of the cytosolic iron-sulfur protein assembly (CIA) complex, a multiprotein complex that mediates the incorporation of iron-sulfur cluster into apoproteins specifically involved in DNA metabolism and genomic integrity. In the CIA complex, MMS19 acts as an adapter between early-acting CIA components and a subset of cellular target iron-sulfur proteins.</text>
</comment>
<feature type="domain" description="MMS19 C-terminal" evidence="5">
    <location>
        <begin position="817"/>
        <end position="1150"/>
    </location>
</feature>
<feature type="domain" description="MMS19 N-terminal" evidence="6">
    <location>
        <begin position="141"/>
        <end position="374"/>
    </location>
</feature>